<evidence type="ECO:0000313" key="3">
    <source>
        <dbReference type="Proteomes" id="UP000282388"/>
    </source>
</evidence>
<comment type="caution">
    <text evidence="2">The sequence shown here is derived from an EMBL/GenBank/DDBJ whole genome shotgun (WGS) entry which is preliminary data.</text>
</comment>
<dbReference type="SUPFAM" id="SSF54427">
    <property type="entry name" value="NTF2-like"/>
    <property type="match status" value="1"/>
</dbReference>
<dbReference type="EMBL" id="RAXV01000029">
    <property type="protein sequence ID" value="RKG30002.1"/>
    <property type="molecule type" value="Genomic_DNA"/>
</dbReference>
<keyword evidence="3" id="KW-1185">Reference proteome</keyword>
<dbReference type="InterPro" id="IPR032710">
    <property type="entry name" value="NTF2-like_dom_sf"/>
</dbReference>
<feature type="signal peptide" evidence="1">
    <location>
        <begin position="1"/>
        <end position="21"/>
    </location>
</feature>
<dbReference type="OrthoDB" id="1115105at2"/>
<reference evidence="2 3" key="1">
    <citation type="submission" date="2018-09" db="EMBL/GenBank/DDBJ databases">
        <title>The draft genome of Acinetobacter spp. strains.</title>
        <authorList>
            <person name="Qin J."/>
            <person name="Feng Y."/>
            <person name="Zong Z."/>
        </authorList>
    </citation>
    <scope>NUCLEOTIDE SEQUENCE [LARGE SCALE GENOMIC DNA]</scope>
    <source>
        <strain evidence="2 3">WCHAc060012</strain>
    </source>
</reference>
<keyword evidence="1" id="KW-0732">Signal</keyword>
<dbReference type="AlphaFoldDB" id="A0A3A8E4L7"/>
<evidence type="ECO:0000256" key="1">
    <source>
        <dbReference type="SAM" id="SignalP"/>
    </source>
</evidence>
<sequence>MMRLVKTLIATALSLPLLLLAGCKSIPSYSDDYAQSRNGIQGIALDQAKAQDIGLRFTSAFNTLGTPEFVENAGALYADQLFINDTLSQFSSRQNLLEHFQGMNKRVSKVSVKLLNASYHQDSAYVHWHMAYDFKLFGTTRSMDSYGISEIKINENNKIIFQQDFWDPANGLYRSLPYVGGVYSWLLPFKK</sequence>
<proteinExistence type="predicted"/>
<accession>A0A3A8E4L7</accession>
<evidence type="ECO:0000313" key="2">
    <source>
        <dbReference type="EMBL" id="RKG30002.1"/>
    </source>
</evidence>
<protein>
    <submittedName>
        <fullName evidence="2">Nuclear transport factor 2 family protein</fullName>
    </submittedName>
</protein>
<dbReference type="Gene3D" id="3.10.450.50">
    <property type="match status" value="1"/>
</dbReference>
<organism evidence="2 3">
    <name type="scientific">Acinetobacter tianfuensis</name>
    <dbReference type="NCBI Taxonomy" id="2419603"/>
    <lineage>
        <taxon>Bacteria</taxon>
        <taxon>Pseudomonadati</taxon>
        <taxon>Pseudomonadota</taxon>
        <taxon>Gammaproteobacteria</taxon>
        <taxon>Moraxellales</taxon>
        <taxon>Moraxellaceae</taxon>
        <taxon>Acinetobacter</taxon>
    </lineage>
</organism>
<dbReference type="Proteomes" id="UP000282388">
    <property type="component" value="Unassembled WGS sequence"/>
</dbReference>
<gene>
    <name evidence="2" type="ORF">D7V32_12670</name>
</gene>
<name>A0A3A8E4L7_9GAMM</name>
<dbReference type="PROSITE" id="PS51257">
    <property type="entry name" value="PROKAR_LIPOPROTEIN"/>
    <property type="match status" value="1"/>
</dbReference>
<feature type="chain" id="PRO_5017313012" evidence="1">
    <location>
        <begin position="22"/>
        <end position="191"/>
    </location>
</feature>